<comment type="caution">
    <text evidence="2">The sequence shown here is derived from an EMBL/GenBank/DDBJ whole genome shotgun (WGS) entry which is preliminary data.</text>
</comment>
<sequence>MQALGGVLIGVGAAVGVLAIVWWGINSARRARSDAAGSDAAGLADVIIEDGRLIVVPRGPWKVLSLTTRIVASLNQVVGCRADPDPRSSHPANLRVGGTGLPGRVRAGYMVGADGPSWWLYRYGGSAIVIELDGNRLAYLVIEVDDPGRTIEMIRRAAATR</sequence>
<protein>
    <recommendedName>
        <fullName evidence="4">Bacterial Pleckstrin homology domain-containing protein</fullName>
    </recommendedName>
</protein>
<reference evidence="3" key="1">
    <citation type="journal article" date="2019" name="Int. J. Syst. Evol. Microbiol.">
        <title>The Global Catalogue of Microorganisms (GCM) 10K type strain sequencing project: providing services to taxonomists for standard genome sequencing and annotation.</title>
        <authorList>
            <consortium name="The Broad Institute Genomics Platform"/>
            <consortium name="The Broad Institute Genome Sequencing Center for Infectious Disease"/>
            <person name="Wu L."/>
            <person name="Ma J."/>
        </authorList>
    </citation>
    <scope>NUCLEOTIDE SEQUENCE [LARGE SCALE GENOMIC DNA]</scope>
    <source>
        <strain evidence="3">CGMCC 1.10363</strain>
    </source>
</reference>
<gene>
    <name evidence="2" type="ORF">ACFOYW_12505</name>
</gene>
<evidence type="ECO:0000313" key="3">
    <source>
        <dbReference type="Proteomes" id="UP001595900"/>
    </source>
</evidence>
<keyword evidence="1" id="KW-0472">Membrane</keyword>
<keyword evidence="1" id="KW-0812">Transmembrane</keyword>
<name>A0ABV8Q740_9MICO</name>
<evidence type="ECO:0008006" key="4">
    <source>
        <dbReference type="Google" id="ProtNLM"/>
    </source>
</evidence>
<feature type="transmembrane region" description="Helical" evidence="1">
    <location>
        <begin position="6"/>
        <end position="25"/>
    </location>
</feature>
<dbReference type="RefSeq" id="WP_390229314.1">
    <property type="nucleotide sequence ID" value="NZ_JBHSCN010000005.1"/>
</dbReference>
<evidence type="ECO:0000256" key="1">
    <source>
        <dbReference type="SAM" id="Phobius"/>
    </source>
</evidence>
<proteinExistence type="predicted"/>
<keyword evidence="3" id="KW-1185">Reference proteome</keyword>
<evidence type="ECO:0000313" key="2">
    <source>
        <dbReference type="EMBL" id="MFC4244196.1"/>
    </source>
</evidence>
<dbReference type="EMBL" id="JBHSCN010000005">
    <property type="protein sequence ID" value="MFC4244196.1"/>
    <property type="molecule type" value="Genomic_DNA"/>
</dbReference>
<organism evidence="2 3">
    <name type="scientific">Gryllotalpicola reticulitermitis</name>
    <dbReference type="NCBI Taxonomy" id="1184153"/>
    <lineage>
        <taxon>Bacteria</taxon>
        <taxon>Bacillati</taxon>
        <taxon>Actinomycetota</taxon>
        <taxon>Actinomycetes</taxon>
        <taxon>Micrococcales</taxon>
        <taxon>Microbacteriaceae</taxon>
        <taxon>Gryllotalpicola</taxon>
    </lineage>
</organism>
<keyword evidence="1" id="KW-1133">Transmembrane helix</keyword>
<dbReference type="Proteomes" id="UP001595900">
    <property type="component" value="Unassembled WGS sequence"/>
</dbReference>
<accession>A0ABV8Q740</accession>